<gene>
    <name evidence="2" type="ORF">COB20_09415</name>
</gene>
<reference evidence="3" key="1">
    <citation type="submission" date="2017-08" db="EMBL/GenBank/DDBJ databases">
        <title>A dynamic microbial community with high functional redundancy inhabits the cold, oxic subseafloor aquifer.</title>
        <authorList>
            <person name="Tully B.J."/>
            <person name="Wheat C.G."/>
            <person name="Glazer B.T."/>
            <person name="Huber J.A."/>
        </authorList>
    </citation>
    <scope>NUCLEOTIDE SEQUENCE [LARGE SCALE GENOMIC DNA]</scope>
</reference>
<dbReference type="AlphaFoldDB" id="A0A2A4X2I7"/>
<accession>A0A2A4X2I7</accession>
<dbReference type="SUPFAM" id="SSF53448">
    <property type="entry name" value="Nucleotide-diphospho-sugar transferases"/>
    <property type="match status" value="1"/>
</dbReference>
<dbReference type="Gene3D" id="3.90.550.10">
    <property type="entry name" value="Spore Coat Polysaccharide Biosynthesis Protein SpsA, Chain A"/>
    <property type="match status" value="1"/>
</dbReference>
<organism evidence="2 3">
    <name type="scientific">SAR86 cluster bacterium</name>
    <dbReference type="NCBI Taxonomy" id="2030880"/>
    <lineage>
        <taxon>Bacteria</taxon>
        <taxon>Pseudomonadati</taxon>
        <taxon>Pseudomonadota</taxon>
        <taxon>Gammaproteobacteria</taxon>
        <taxon>SAR86 cluster</taxon>
    </lineage>
</organism>
<evidence type="ECO:0000313" key="2">
    <source>
        <dbReference type="EMBL" id="PCI76892.1"/>
    </source>
</evidence>
<sequence>MSELLELSIIVVNWNVCELLESCLLSIRQYAGLPPEKYEVHVIDNNSSDNSVDMVREKFPEFLLTANSDNKGFGRANNQAFPQCRGKYILLLNPDAEVREKAITQMLKLMDSMPDAGILGARLLNSDGSFQRASGGALPTLNNIAWHWLNLFRLLPKSWAPQPTFLIEDRQGTFDIGWVSGAALMIRPAAVGNNIFDPQFFMYGEDLELCDRVQNSGWRVLYTSKASVMHHLRQSVSKQSSAEILASVVKGNRAYFRNRHGQLRTWIYDLLLTCGYSARWCCFAVLSIVGNDPSYAEQGSMNRHHAGVAFKSFLRCGRQ</sequence>
<dbReference type="InterPro" id="IPR001173">
    <property type="entry name" value="Glyco_trans_2-like"/>
</dbReference>
<dbReference type="Proteomes" id="UP000218767">
    <property type="component" value="Unassembled WGS sequence"/>
</dbReference>
<dbReference type="EMBL" id="NVUL01000051">
    <property type="protein sequence ID" value="PCI76892.1"/>
    <property type="molecule type" value="Genomic_DNA"/>
</dbReference>
<evidence type="ECO:0000313" key="3">
    <source>
        <dbReference type="Proteomes" id="UP000218767"/>
    </source>
</evidence>
<protein>
    <recommendedName>
        <fullName evidence="1">Glycosyltransferase 2-like domain-containing protein</fullName>
    </recommendedName>
</protein>
<dbReference type="CDD" id="cd04186">
    <property type="entry name" value="GT_2_like_c"/>
    <property type="match status" value="1"/>
</dbReference>
<dbReference type="PANTHER" id="PTHR43179">
    <property type="entry name" value="RHAMNOSYLTRANSFERASE WBBL"/>
    <property type="match status" value="1"/>
</dbReference>
<proteinExistence type="predicted"/>
<name>A0A2A4X2I7_9GAMM</name>
<feature type="domain" description="Glycosyltransferase 2-like" evidence="1">
    <location>
        <begin position="8"/>
        <end position="138"/>
    </location>
</feature>
<dbReference type="Pfam" id="PF00535">
    <property type="entry name" value="Glycos_transf_2"/>
    <property type="match status" value="1"/>
</dbReference>
<dbReference type="InterPro" id="IPR029044">
    <property type="entry name" value="Nucleotide-diphossugar_trans"/>
</dbReference>
<dbReference type="PANTHER" id="PTHR43179:SF7">
    <property type="entry name" value="RHAMNOSYLTRANSFERASE WBBL"/>
    <property type="match status" value="1"/>
</dbReference>
<comment type="caution">
    <text evidence="2">The sequence shown here is derived from an EMBL/GenBank/DDBJ whole genome shotgun (WGS) entry which is preliminary data.</text>
</comment>
<evidence type="ECO:0000259" key="1">
    <source>
        <dbReference type="Pfam" id="PF00535"/>
    </source>
</evidence>